<keyword evidence="3" id="KW-1133">Transmembrane helix</keyword>
<dbReference type="GO" id="GO:0016020">
    <property type="term" value="C:membrane"/>
    <property type="evidence" value="ECO:0007669"/>
    <property type="project" value="UniProtKB-SubCell"/>
</dbReference>
<sequence length="347" mass="39872">MFCRARNLKSSVAVLIVLLLLWVLLRLYNPKIDEQPLEASNEPEIPFNIKALFAFEGLQLVALDPALLKCLKTSKCVELQAADAVHLGTYATNGSAFQLLMDKPWHIQSLSPHTTLIGYEYEIGYNKTVLISVLQASPDKDYLKIYGYKEPEIVPRAIKSFKTVTSYGITVPRDIDSFILRWKRGRFLECRHDLKKHYKKENPVITPSHIQGLSRLSELFLESGQVAILLGGTLLGWYRQCGVIPYTTDLDIGIKIAEFNSTFLEFVKNDDEFRILRQIGRKEYGFEFSVTIPGDTNMYADIFYLYRQGAAFEWATVTYGKSYNYKRLSYFRLPKTKIRVKNCIKMT</sequence>
<dbReference type="PANTHER" id="PTHR15407">
    <property type="entry name" value="FUKUTIN-RELATED"/>
    <property type="match status" value="1"/>
</dbReference>
<keyword evidence="2" id="KW-0812">Transmembrane</keyword>
<evidence type="ECO:0000313" key="6">
    <source>
        <dbReference type="Proteomes" id="UP000298663"/>
    </source>
</evidence>
<comment type="subcellular location">
    <subcellularLocation>
        <location evidence="1">Membrane</location>
        <topology evidence="1">Single-pass membrane protein</topology>
    </subcellularLocation>
</comment>
<evidence type="ECO:0000313" key="5">
    <source>
        <dbReference type="EMBL" id="TKR95406.1"/>
    </source>
</evidence>
<comment type="caution">
    <text evidence="5">The sequence shown here is derived from an EMBL/GenBank/DDBJ whole genome shotgun (WGS) entry which is preliminary data.</text>
</comment>
<reference evidence="5 6" key="2">
    <citation type="journal article" date="2019" name="G3 (Bethesda)">
        <title>Hybrid Assembly of the Genome of the Entomopathogenic Nematode Steinernema carpocapsae Identifies the X-Chromosome.</title>
        <authorList>
            <person name="Serra L."/>
            <person name="Macchietto M."/>
            <person name="Macias-Munoz A."/>
            <person name="McGill C.J."/>
            <person name="Rodriguez I.M."/>
            <person name="Rodriguez B."/>
            <person name="Murad R."/>
            <person name="Mortazavi A."/>
        </authorList>
    </citation>
    <scope>NUCLEOTIDE SEQUENCE [LARGE SCALE GENOMIC DNA]</scope>
    <source>
        <strain evidence="5 6">ALL</strain>
    </source>
</reference>
<organism evidence="5 6">
    <name type="scientific">Steinernema carpocapsae</name>
    <name type="common">Entomopathogenic nematode</name>
    <dbReference type="NCBI Taxonomy" id="34508"/>
    <lineage>
        <taxon>Eukaryota</taxon>
        <taxon>Metazoa</taxon>
        <taxon>Ecdysozoa</taxon>
        <taxon>Nematoda</taxon>
        <taxon>Chromadorea</taxon>
        <taxon>Rhabditida</taxon>
        <taxon>Tylenchina</taxon>
        <taxon>Panagrolaimomorpha</taxon>
        <taxon>Strongyloidoidea</taxon>
        <taxon>Steinernematidae</taxon>
        <taxon>Steinernema</taxon>
    </lineage>
</organism>
<accession>A0A4U5PG97</accession>
<name>A0A4U5PG97_STECR</name>
<dbReference type="InterPro" id="IPR009644">
    <property type="entry name" value="FKTN/MNN4/W02B3.4-1"/>
</dbReference>
<dbReference type="STRING" id="34508.A0A4U5PG97"/>
<proteinExistence type="predicted"/>
<keyword evidence="4" id="KW-0472">Membrane</keyword>
<evidence type="ECO:0000256" key="1">
    <source>
        <dbReference type="ARBA" id="ARBA00004167"/>
    </source>
</evidence>
<evidence type="ECO:0008006" key="7">
    <source>
        <dbReference type="Google" id="ProtNLM"/>
    </source>
</evidence>
<dbReference type="OrthoDB" id="444255at2759"/>
<dbReference type="Proteomes" id="UP000298663">
    <property type="component" value="Unassembled WGS sequence"/>
</dbReference>
<evidence type="ECO:0000256" key="2">
    <source>
        <dbReference type="ARBA" id="ARBA00022692"/>
    </source>
</evidence>
<evidence type="ECO:0000256" key="4">
    <source>
        <dbReference type="ARBA" id="ARBA00023136"/>
    </source>
</evidence>
<evidence type="ECO:0000256" key="3">
    <source>
        <dbReference type="ARBA" id="ARBA00022989"/>
    </source>
</evidence>
<reference evidence="5 6" key="1">
    <citation type="journal article" date="2015" name="Genome Biol.">
        <title>Comparative genomics of Steinernema reveals deeply conserved gene regulatory networks.</title>
        <authorList>
            <person name="Dillman A.R."/>
            <person name="Macchietto M."/>
            <person name="Porter C.F."/>
            <person name="Rogers A."/>
            <person name="Williams B."/>
            <person name="Antoshechkin I."/>
            <person name="Lee M.M."/>
            <person name="Goodwin Z."/>
            <person name="Lu X."/>
            <person name="Lewis E.E."/>
            <person name="Goodrich-Blair H."/>
            <person name="Stock S.P."/>
            <person name="Adams B.J."/>
            <person name="Sternberg P.W."/>
            <person name="Mortazavi A."/>
        </authorList>
    </citation>
    <scope>NUCLEOTIDE SEQUENCE [LARGE SCALE GENOMIC DNA]</scope>
    <source>
        <strain evidence="5 6">ALL</strain>
    </source>
</reference>
<dbReference type="EMBL" id="AZBU02000002">
    <property type="protein sequence ID" value="TKR95406.1"/>
    <property type="molecule type" value="Genomic_DNA"/>
</dbReference>
<dbReference type="AlphaFoldDB" id="A0A4U5PG97"/>
<keyword evidence="6" id="KW-1185">Reference proteome</keyword>
<protein>
    <recommendedName>
        <fullName evidence="7">Fukutin</fullName>
    </recommendedName>
</protein>
<gene>
    <name evidence="5" type="ORF">L596_009581</name>
</gene>
<dbReference type="PANTHER" id="PTHR15407:SF28">
    <property type="entry name" value="RIBITOL-5-PHOSPHATE TRANSFERASE FKTN"/>
    <property type="match status" value="1"/>
</dbReference>